<dbReference type="GO" id="GO:0008270">
    <property type="term" value="F:zinc ion binding"/>
    <property type="evidence" value="ECO:0007669"/>
    <property type="project" value="UniProtKB-KW"/>
</dbReference>
<dbReference type="EMBL" id="JACAZH010000021">
    <property type="protein sequence ID" value="KAF7344456.1"/>
    <property type="molecule type" value="Genomic_DNA"/>
</dbReference>
<evidence type="ECO:0000256" key="2">
    <source>
        <dbReference type="ARBA" id="ARBA00022737"/>
    </source>
</evidence>
<feature type="region of interest" description="Disordered" evidence="6">
    <location>
        <begin position="22"/>
        <end position="97"/>
    </location>
</feature>
<evidence type="ECO:0000259" key="7">
    <source>
        <dbReference type="PROSITE" id="PS50157"/>
    </source>
</evidence>
<feature type="compositionally biased region" description="Polar residues" evidence="6">
    <location>
        <begin position="255"/>
        <end position="265"/>
    </location>
</feature>
<dbReference type="InterPro" id="IPR013087">
    <property type="entry name" value="Znf_C2H2_type"/>
</dbReference>
<evidence type="ECO:0000256" key="1">
    <source>
        <dbReference type="ARBA" id="ARBA00022723"/>
    </source>
</evidence>
<evidence type="ECO:0000256" key="5">
    <source>
        <dbReference type="PROSITE-ProRule" id="PRU00042"/>
    </source>
</evidence>
<organism evidence="8 9">
    <name type="scientific">Mycena sanguinolenta</name>
    <dbReference type="NCBI Taxonomy" id="230812"/>
    <lineage>
        <taxon>Eukaryota</taxon>
        <taxon>Fungi</taxon>
        <taxon>Dikarya</taxon>
        <taxon>Basidiomycota</taxon>
        <taxon>Agaricomycotina</taxon>
        <taxon>Agaricomycetes</taxon>
        <taxon>Agaricomycetidae</taxon>
        <taxon>Agaricales</taxon>
        <taxon>Marasmiineae</taxon>
        <taxon>Mycenaceae</taxon>
        <taxon>Mycena</taxon>
    </lineage>
</organism>
<feature type="compositionally biased region" description="Polar residues" evidence="6">
    <location>
        <begin position="43"/>
        <end position="55"/>
    </location>
</feature>
<dbReference type="Pfam" id="PF00096">
    <property type="entry name" value="zf-C2H2"/>
    <property type="match status" value="2"/>
</dbReference>
<gene>
    <name evidence="8" type="ORF">MSAN_01927200</name>
</gene>
<keyword evidence="1" id="KW-0479">Metal-binding</keyword>
<dbReference type="OrthoDB" id="7774636at2759"/>
<dbReference type="GO" id="GO:0000981">
    <property type="term" value="F:DNA-binding transcription factor activity, RNA polymerase II-specific"/>
    <property type="evidence" value="ECO:0007669"/>
    <property type="project" value="TreeGrafter"/>
</dbReference>
<feature type="compositionally biased region" description="Basic and acidic residues" evidence="6">
    <location>
        <begin position="245"/>
        <end position="254"/>
    </location>
</feature>
<protein>
    <submittedName>
        <fullName evidence="8">Zinc finger protein C25B8.19c</fullName>
    </submittedName>
</protein>
<dbReference type="PANTHER" id="PTHR24409">
    <property type="entry name" value="ZINC FINGER PROTEIN 142"/>
    <property type="match status" value="1"/>
</dbReference>
<name>A0A8H7CQF2_9AGAR</name>
<comment type="caution">
    <text evidence="8">The sequence shown here is derived from an EMBL/GenBank/DDBJ whole genome shotgun (WGS) entry which is preliminary data.</text>
</comment>
<feature type="region of interest" description="Disordered" evidence="6">
    <location>
        <begin position="349"/>
        <end position="368"/>
    </location>
</feature>
<dbReference type="PROSITE" id="PS50157">
    <property type="entry name" value="ZINC_FINGER_C2H2_2"/>
    <property type="match status" value="2"/>
</dbReference>
<feature type="region of interest" description="Disordered" evidence="6">
    <location>
        <begin position="218"/>
        <end position="290"/>
    </location>
</feature>
<feature type="domain" description="C2H2-type" evidence="7">
    <location>
        <begin position="403"/>
        <end position="433"/>
    </location>
</feature>
<dbReference type="InterPro" id="IPR036236">
    <property type="entry name" value="Znf_C2H2_sf"/>
</dbReference>
<dbReference type="Gene3D" id="3.30.160.60">
    <property type="entry name" value="Classic Zinc Finger"/>
    <property type="match status" value="2"/>
</dbReference>
<dbReference type="GO" id="GO:0000977">
    <property type="term" value="F:RNA polymerase II transcription regulatory region sequence-specific DNA binding"/>
    <property type="evidence" value="ECO:0007669"/>
    <property type="project" value="TreeGrafter"/>
</dbReference>
<dbReference type="SUPFAM" id="SSF57667">
    <property type="entry name" value="beta-beta-alpha zinc fingers"/>
    <property type="match status" value="1"/>
</dbReference>
<feature type="compositionally biased region" description="Low complexity" evidence="6">
    <location>
        <begin position="77"/>
        <end position="89"/>
    </location>
</feature>
<proteinExistence type="predicted"/>
<feature type="domain" description="C2H2-type" evidence="7">
    <location>
        <begin position="375"/>
        <end position="402"/>
    </location>
</feature>
<evidence type="ECO:0000256" key="3">
    <source>
        <dbReference type="ARBA" id="ARBA00022771"/>
    </source>
</evidence>
<feature type="compositionally biased region" description="Polar residues" evidence="6">
    <location>
        <begin position="25"/>
        <end position="34"/>
    </location>
</feature>
<evidence type="ECO:0000313" key="9">
    <source>
        <dbReference type="Proteomes" id="UP000623467"/>
    </source>
</evidence>
<accession>A0A8H7CQF2</accession>
<keyword evidence="3 5" id="KW-0863">Zinc-finger</keyword>
<evidence type="ECO:0000256" key="4">
    <source>
        <dbReference type="ARBA" id="ARBA00022833"/>
    </source>
</evidence>
<sequence length="493" mass="54574">MPVACTTQPYLEISDHQISTERLRISSSDRSLGDNSFPKYGGQTHSTNTSVSSESFVPVYNCDGPRELTSGRGNLHSPSGSPSPLPASGTRDVATPLGNDFPGLEATFPNNDEGQPCRTTYHAEQNQPIGMPSSRETSISPSRSSISVVQYAGTRIFPEYEVFAENKPSESPPHGTILGNFFHRWHRRYLPAHATNSADGPDYFVHFGNTSNDVLDATTDRRNLLSPATGRPTALPRRRSNYSVPERDKPEHAPHSSTTSSNTAYLRSPPVGSASAVPFSSKYNVPEHHDHTEPHLAQFNMTSHPAPLRTPQMGCLRPFPYLPSSHSVAEHDKHTESRTAPTNTDMMNEAEEASEELHSLNTQAERRSPRLRKSYDCPVCHKSFTRPSVLRTHENLHTSKQAFACDVVGCGKKFGLRSNLQRHQQVVHGIRRTGKTSPVSEYKVEFEPPSLSPSLLSDTTSMPSGIIWDNEGPFFRREIQWPSLEMVLAEPGK</sequence>
<evidence type="ECO:0000256" key="6">
    <source>
        <dbReference type="SAM" id="MobiDB-lite"/>
    </source>
</evidence>
<keyword evidence="9" id="KW-1185">Reference proteome</keyword>
<keyword evidence="2" id="KW-0677">Repeat</keyword>
<dbReference type="SMART" id="SM00355">
    <property type="entry name" value="ZnF_C2H2"/>
    <property type="match status" value="2"/>
</dbReference>
<keyword evidence="4" id="KW-0862">Zinc</keyword>
<dbReference type="AlphaFoldDB" id="A0A8H7CQF2"/>
<dbReference type="Proteomes" id="UP000623467">
    <property type="component" value="Unassembled WGS sequence"/>
</dbReference>
<reference evidence="8" key="1">
    <citation type="submission" date="2020-05" db="EMBL/GenBank/DDBJ databases">
        <title>Mycena genomes resolve the evolution of fungal bioluminescence.</title>
        <authorList>
            <person name="Tsai I.J."/>
        </authorList>
    </citation>
    <scope>NUCLEOTIDE SEQUENCE</scope>
    <source>
        <strain evidence="8">160909Yilan</strain>
    </source>
</reference>
<dbReference type="GO" id="GO:0005634">
    <property type="term" value="C:nucleus"/>
    <property type="evidence" value="ECO:0007669"/>
    <property type="project" value="TreeGrafter"/>
</dbReference>
<dbReference type="PROSITE" id="PS00028">
    <property type="entry name" value="ZINC_FINGER_C2H2_1"/>
    <property type="match status" value="2"/>
</dbReference>
<dbReference type="PANTHER" id="PTHR24409:SF295">
    <property type="entry name" value="AZ2-RELATED"/>
    <property type="match status" value="1"/>
</dbReference>
<evidence type="ECO:0000313" key="8">
    <source>
        <dbReference type="EMBL" id="KAF7344456.1"/>
    </source>
</evidence>